<dbReference type="EMBL" id="CAUYUE010000007">
    <property type="protein sequence ID" value="CAK0782798.1"/>
    <property type="molecule type" value="Genomic_DNA"/>
</dbReference>
<dbReference type="PANTHER" id="PTHR11945:SF534">
    <property type="entry name" value="MYOCYTE-SPECIFIC ENHANCER FACTOR 2"/>
    <property type="match status" value="1"/>
</dbReference>
<evidence type="ECO:0000256" key="2">
    <source>
        <dbReference type="ARBA" id="ARBA00023015"/>
    </source>
</evidence>
<feature type="compositionally biased region" description="Polar residues" evidence="6">
    <location>
        <begin position="238"/>
        <end position="253"/>
    </location>
</feature>
<feature type="region of interest" description="Disordered" evidence="6">
    <location>
        <begin position="399"/>
        <end position="473"/>
    </location>
</feature>
<dbReference type="GO" id="GO:0000981">
    <property type="term" value="F:DNA-binding transcription factor activity, RNA polymerase II-specific"/>
    <property type="evidence" value="ECO:0007669"/>
    <property type="project" value="TreeGrafter"/>
</dbReference>
<dbReference type="InterPro" id="IPR002100">
    <property type="entry name" value="TF_MADSbox"/>
</dbReference>
<evidence type="ECO:0000256" key="6">
    <source>
        <dbReference type="SAM" id="MobiDB-lite"/>
    </source>
</evidence>
<evidence type="ECO:0000313" key="9">
    <source>
        <dbReference type="Proteomes" id="UP001314263"/>
    </source>
</evidence>
<comment type="subcellular location">
    <subcellularLocation>
        <location evidence="1">Nucleus</location>
    </subcellularLocation>
</comment>
<dbReference type="PROSITE" id="PS50066">
    <property type="entry name" value="MADS_BOX_2"/>
    <property type="match status" value="1"/>
</dbReference>
<dbReference type="GO" id="GO:0000978">
    <property type="term" value="F:RNA polymerase II cis-regulatory region sequence-specific DNA binding"/>
    <property type="evidence" value="ECO:0007669"/>
    <property type="project" value="TreeGrafter"/>
</dbReference>
<feature type="region of interest" description="Disordered" evidence="6">
    <location>
        <begin position="124"/>
        <end position="184"/>
    </location>
</feature>
<evidence type="ECO:0000259" key="7">
    <source>
        <dbReference type="PROSITE" id="PS50066"/>
    </source>
</evidence>
<comment type="caution">
    <text evidence="8">The sequence shown here is derived from an EMBL/GenBank/DDBJ whole genome shotgun (WGS) entry which is preliminary data.</text>
</comment>
<sequence length="473" mass="50121">MTASDLHRAVGRKKIRIEKISDERNRQARHPAMHAMHGKMKALLPQRLLHVMVTFTKRKNGLMKKAMELSVLCGCDIALVIFNSNSKLFQYSSTDMDAILQKYSKMCNQPHEVRNNQDLYKQHFASEGGDDDEDDGDGMEGEGIADLGPSANKKRLRANGNDGLGQNRRREGSDGDISSLSDGSFLAQNPADLLRPLGLTEDGRSFPLSPKSERAYTRISHEFDVLFQALQNETDVNQSMPLESPTSLLQSPSGLEFPHPSAGPQDLDRRKDMGLGASGFPLDLPSPGLMPLPDASQAPHEHAAAPAEQLNAAGVAGMSPYYEAALPSANSVASIIPALTAYATAAMPHLGSLPIPLGLPSASLAHATRQVMGVAQGGQRSVENSWTALMRDAVASLPATSTPVQAPQPRPPGLPVSQPPAWRAPSLPASSAAPTLQHRGQMAPPVPSVPPPGAGGVLGAPPAAGFAASDDQS</sequence>
<evidence type="ECO:0000256" key="4">
    <source>
        <dbReference type="ARBA" id="ARBA00023163"/>
    </source>
</evidence>
<dbReference type="GO" id="GO:0046983">
    <property type="term" value="F:protein dimerization activity"/>
    <property type="evidence" value="ECO:0007669"/>
    <property type="project" value="InterPro"/>
</dbReference>
<evidence type="ECO:0000256" key="3">
    <source>
        <dbReference type="ARBA" id="ARBA00023125"/>
    </source>
</evidence>
<keyword evidence="9" id="KW-1185">Reference proteome</keyword>
<evidence type="ECO:0000313" key="8">
    <source>
        <dbReference type="EMBL" id="CAK0782798.1"/>
    </source>
</evidence>
<organism evidence="8 9">
    <name type="scientific">Coccomyxa viridis</name>
    <dbReference type="NCBI Taxonomy" id="1274662"/>
    <lineage>
        <taxon>Eukaryota</taxon>
        <taxon>Viridiplantae</taxon>
        <taxon>Chlorophyta</taxon>
        <taxon>core chlorophytes</taxon>
        <taxon>Trebouxiophyceae</taxon>
        <taxon>Trebouxiophyceae incertae sedis</taxon>
        <taxon>Coccomyxaceae</taxon>
        <taxon>Coccomyxa</taxon>
    </lineage>
</organism>
<evidence type="ECO:0000256" key="1">
    <source>
        <dbReference type="ARBA" id="ARBA00004123"/>
    </source>
</evidence>
<dbReference type="GO" id="GO:0005634">
    <property type="term" value="C:nucleus"/>
    <property type="evidence" value="ECO:0007669"/>
    <property type="project" value="UniProtKB-SubCell"/>
</dbReference>
<proteinExistence type="predicted"/>
<dbReference type="AlphaFoldDB" id="A0AAV1I6J9"/>
<feature type="compositionally biased region" description="Low complexity" evidence="6">
    <location>
        <begin position="419"/>
        <end position="434"/>
    </location>
</feature>
<feature type="region of interest" description="Disordered" evidence="6">
    <location>
        <begin position="238"/>
        <end position="300"/>
    </location>
</feature>
<dbReference type="InterPro" id="IPR033896">
    <property type="entry name" value="MEF2-like_N"/>
</dbReference>
<name>A0AAV1I6J9_9CHLO</name>
<keyword evidence="5" id="KW-0539">Nucleus</keyword>
<evidence type="ECO:0000256" key="5">
    <source>
        <dbReference type="ARBA" id="ARBA00023242"/>
    </source>
</evidence>
<feature type="compositionally biased region" description="Pro residues" evidence="6">
    <location>
        <begin position="406"/>
        <end position="418"/>
    </location>
</feature>
<dbReference type="Gene3D" id="3.40.1810.10">
    <property type="entry name" value="Transcription factor, MADS-box"/>
    <property type="match status" value="1"/>
</dbReference>
<dbReference type="SMART" id="SM00432">
    <property type="entry name" value="MADS"/>
    <property type="match status" value="1"/>
</dbReference>
<dbReference type="GO" id="GO:0045944">
    <property type="term" value="P:positive regulation of transcription by RNA polymerase II"/>
    <property type="evidence" value="ECO:0007669"/>
    <property type="project" value="InterPro"/>
</dbReference>
<feature type="compositionally biased region" description="Acidic residues" evidence="6">
    <location>
        <begin position="128"/>
        <end position="140"/>
    </location>
</feature>
<feature type="compositionally biased region" description="Low complexity" evidence="6">
    <location>
        <begin position="459"/>
        <end position="473"/>
    </location>
</feature>
<dbReference type="InterPro" id="IPR036879">
    <property type="entry name" value="TF_MADSbox_sf"/>
</dbReference>
<dbReference type="PRINTS" id="PR00404">
    <property type="entry name" value="MADSDOMAIN"/>
</dbReference>
<dbReference type="CDD" id="cd00265">
    <property type="entry name" value="MADS_MEF2_like"/>
    <property type="match status" value="1"/>
</dbReference>
<feature type="domain" description="MADS-box" evidence="7">
    <location>
        <begin position="35"/>
        <end position="95"/>
    </location>
</feature>
<gene>
    <name evidence="8" type="ORF">CVIRNUC_005993</name>
</gene>
<dbReference type="SUPFAM" id="SSF55455">
    <property type="entry name" value="SRF-like"/>
    <property type="match status" value="1"/>
</dbReference>
<feature type="compositionally biased region" description="Pro residues" evidence="6">
    <location>
        <begin position="444"/>
        <end position="453"/>
    </location>
</feature>
<accession>A0AAV1I6J9</accession>
<feature type="compositionally biased region" description="Low complexity" evidence="6">
    <location>
        <begin position="175"/>
        <end position="184"/>
    </location>
</feature>
<dbReference type="Pfam" id="PF00319">
    <property type="entry name" value="SRF-TF"/>
    <property type="match status" value="1"/>
</dbReference>
<dbReference type="Proteomes" id="UP001314263">
    <property type="component" value="Unassembled WGS sequence"/>
</dbReference>
<keyword evidence="2" id="KW-0805">Transcription regulation</keyword>
<dbReference type="PANTHER" id="PTHR11945">
    <property type="entry name" value="MADS BOX PROTEIN"/>
    <property type="match status" value="1"/>
</dbReference>
<keyword evidence="4" id="KW-0804">Transcription</keyword>
<protein>
    <recommendedName>
        <fullName evidence="7">MADS-box domain-containing protein</fullName>
    </recommendedName>
</protein>
<reference evidence="8 9" key="1">
    <citation type="submission" date="2023-10" db="EMBL/GenBank/DDBJ databases">
        <authorList>
            <person name="Maclean D."/>
            <person name="Macfadyen A."/>
        </authorList>
    </citation>
    <scope>NUCLEOTIDE SEQUENCE [LARGE SCALE GENOMIC DNA]</scope>
</reference>
<keyword evidence="3" id="KW-0238">DNA-binding</keyword>